<evidence type="ECO:0000313" key="6">
    <source>
        <dbReference type="EMBL" id="CAL1126380.1"/>
    </source>
</evidence>
<dbReference type="AlphaFoldDB" id="A0A9P1BHW7"/>
<dbReference type="PROSITE" id="PS50222">
    <property type="entry name" value="EF_HAND_2"/>
    <property type="match status" value="1"/>
</dbReference>
<dbReference type="GO" id="GO:0005509">
    <property type="term" value="F:calcium ion binding"/>
    <property type="evidence" value="ECO:0007669"/>
    <property type="project" value="InterPro"/>
</dbReference>
<dbReference type="Gene3D" id="1.10.238.10">
    <property type="entry name" value="EF-hand"/>
    <property type="match status" value="1"/>
</dbReference>
<dbReference type="SUPFAM" id="SSF47473">
    <property type="entry name" value="EF-hand"/>
    <property type="match status" value="1"/>
</dbReference>
<feature type="domain" description="EF-hand" evidence="4">
    <location>
        <begin position="64"/>
        <end position="90"/>
    </location>
</feature>
<keyword evidence="3" id="KW-0732">Signal</keyword>
<reference evidence="6" key="2">
    <citation type="submission" date="2024-04" db="EMBL/GenBank/DDBJ databases">
        <authorList>
            <person name="Chen Y."/>
            <person name="Shah S."/>
            <person name="Dougan E. K."/>
            <person name="Thang M."/>
            <person name="Chan C."/>
        </authorList>
    </citation>
    <scope>NUCLEOTIDE SEQUENCE [LARGE SCALE GENOMIC DNA]</scope>
</reference>
<sequence length="217" mass="23358">MRAMLRRCAVVTATCAVTATAALDRAGSRMLLNLDLNGDGQVNPEEMDLFARQHGLDHFTTKDFQALDGDGDGALNALELEKGLRSTVSSREVRDVSGPSMALTQTDADSSAMSVAETVVKELDMEHAAEEETRRFQRRAAELRANATAFTKVSSQRALRASAAAGETKAKELLDAMVAIEDKAAEAEAQAAALRRRAQAELRQAEEYSNIAKDAMA</sequence>
<protein>
    <recommendedName>
        <fullName evidence="4">EF-hand domain-containing protein</fullName>
    </recommendedName>
</protein>
<feature type="signal peptide" evidence="3">
    <location>
        <begin position="1"/>
        <end position="21"/>
    </location>
</feature>
<name>A0A9P1BHW7_9DINO</name>
<evidence type="ECO:0000313" key="7">
    <source>
        <dbReference type="Proteomes" id="UP001152797"/>
    </source>
</evidence>
<proteinExistence type="predicted"/>
<feature type="coiled-coil region" evidence="2">
    <location>
        <begin position="170"/>
        <end position="211"/>
    </location>
</feature>
<evidence type="ECO:0000256" key="1">
    <source>
        <dbReference type="ARBA" id="ARBA00022837"/>
    </source>
</evidence>
<evidence type="ECO:0000313" key="5">
    <source>
        <dbReference type="EMBL" id="CAI3973005.1"/>
    </source>
</evidence>
<dbReference type="EMBL" id="CAMXCT020000047">
    <property type="protein sequence ID" value="CAL1126380.1"/>
    <property type="molecule type" value="Genomic_DNA"/>
</dbReference>
<organism evidence="5">
    <name type="scientific">Cladocopium goreaui</name>
    <dbReference type="NCBI Taxonomy" id="2562237"/>
    <lineage>
        <taxon>Eukaryota</taxon>
        <taxon>Sar</taxon>
        <taxon>Alveolata</taxon>
        <taxon>Dinophyceae</taxon>
        <taxon>Suessiales</taxon>
        <taxon>Symbiodiniaceae</taxon>
        <taxon>Cladocopium</taxon>
    </lineage>
</organism>
<evidence type="ECO:0000259" key="4">
    <source>
        <dbReference type="PROSITE" id="PS50222"/>
    </source>
</evidence>
<dbReference type="EMBL" id="CAMXCT030000047">
    <property type="protein sequence ID" value="CAL4760317.1"/>
    <property type="molecule type" value="Genomic_DNA"/>
</dbReference>
<reference evidence="5" key="1">
    <citation type="submission" date="2022-10" db="EMBL/GenBank/DDBJ databases">
        <authorList>
            <person name="Chen Y."/>
            <person name="Dougan E. K."/>
            <person name="Chan C."/>
            <person name="Rhodes N."/>
            <person name="Thang M."/>
        </authorList>
    </citation>
    <scope>NUCLEOTIDE SEQUENCE</scope>
</reference>
<gene>
    <name evidence="5" type="ORF">C1SCF055_LOCUS1536</name>
</gene>
<dbReference type="Proteomes" id="UP001152797">
    <property type="component" value="Unassembled WGS sequence"/>
</dbReference>
<evidence type="ECO:0000256" key="3">
    <source>
        <dbReference type="SAM" id="SignalP"/>
    </source>
</evidence>
<dbReference type="Pfam" id="PF13202">
    <property type="entry name" value="EF-hand_5"/>
    <property type="match status" value="2"/>
</dbReference>
<dbReference type="InterPro" id="IPR002048">
    <property type="entry name" value="EF_hand_dom"/>
</dbReference>
<dbReference type="InterPro" id="IPR018247">
    <property type="entry name" value="EF_Hand_1_Ca_BS"/>
</dbReference>
<keyword evidence="2" id="KW-0175">Coiled coil</keyword>
<keyword evidence="1" id="KW-0106">Calcium</keyword>
<keyword evidence="7" id="KW-1185">Reference proteome</keyword>
<evidence type="ECO:0000256" key="2">
    <source>
        <dbReference type="SAM" id="Coils"/>
    </source>
</evidence>
<feature type="chain" id="PRO_5043269462" description="EF-hand domain-containing protein" evidence="3">
    <location>
        <begin position="22"/>
        <end position="217"/>
    </location>
</feature>
<accession>A0A9P1BHW7</accession>
<dbReference type="PROSITE" id="PS00018">
    <property type="entry name" value="EF_HAND_1"/>
    <property type="match status" value="2"/>
</dbReference>
<dbReference type="InterPro" id="IPR011992">
    <property type="entry name" value="EF-hand-dom_pair"/>
</dbReference>
<comment type="caution">
    <text evidence="5">The sequence shown here is derived from an EMBL/GenBank/DDBJ whole genome shotgun (WGS) entry which is preliminary data.</text>
</comment>
<dbReference type="EMBL" id="CAMXCT010000047">
    <property type="protein sequence ID" value="CAI3973005.1"/>
    <property type="molecule type" value="Genomic_DNA"/>
</dbReference>